<proteinExistence type="inferred from homology"/>
<dbReference type="PANTHER" id="PTHR11328:SF28">
    <property type="entry name" value="MAJOR FACILITATOR SUPERFAMILY DOMAIN-CONTAINING PROTEIN 12"/>
    <property type="match status" value="1"/>
</dbReference>
<comment type="caution">
    <text evidence="4">The sequence shown here is derived from an EMBL/GenBank/DDBJ whole genome shotgun (WGS) entry which is preliminary data.</text>
</comment>
<dbReference type="InterPro" id="IPR036259">
    <property type="entry name" value="MFS_trans_sf"/>
</dbReference>
<name>A0AAD9R3I7_ACRCE</name>
<feature type="transmembrane region" description="Helical" evidence="3">
    <location>
        <begin position="91"/>
        <end position="112"/>
    </location>
</feature>
<dbReference type="InterPro" id="IPR011701">
    <property type="entry name" value="MFS"/>
</dbReference>
<comment type="similarity">
    <text evidence="1">Belongs to the major facilitator superfamily.</text>
</comment>
<dbReference type="GO" id="GO:0015293">
    <property type="term" value="F:symporter activity"/>
    <property type="evidence" value="ECO:0007669"/>
    <property type="project" value="InterPro"/>
</dbReference>
<sequence>MVGTSEDHPSCFGHLAYGVGQVINDATRRLLSSTGLVFLMKVVRMSAPNAGWIILYTRLIGALILRPVVGYLCDRVHIPVLSHVLGKRKSWHLVGIIVTVIFVPLLYATCFACGSEPSQWKMMLYYCTMATFVITATMYLTGIFCYLVVLAVLGQDNHNQITPESAMDFTMIAIILAWVGLVFASVFLVGTKEPEELAFLRSPEPTHADNSTCAGVFEMNISPNRPTSNSQGRNTHNSKLPEACRQGHGTIDLITLTEKKTLTAITKAMPSWSARHQFKAMVTNVQNLEPKRTGKSFAFHSLDPESGSQTQRHKKVREWLKDPHLYKIAFLYTSTKVLQDISYYYLPLFLIETITFEKESIAYLPLGVLLSATLSTGLTKKLVDKIGSKVSFVLACLVVIGAAALFYVTPQFFSWLIYPAAVLLGFGFSAMFVNAFNFANELIGANKNTSGFVFSFLGTIASLTGGIVVILIQIFYPEESVVSEDCKECGIYVCHVLSLVPGSLAVLSLLVVLLF</sequence>
<gene>
    <name evidence="4" type="ORF">P5673_002640</name>
</gene>
<dbReference type="GO" id="GO:0005886">
    <property type="term" value="C:plasma membrane"/>
    <property type="evidence" value="ECO:0007669"/>
    <property type="project" value="TreeGrafter"/>
</dbReference>
<dbReference type="Pfam" id="PF13347">
    <property type="entry name" value="MFS_2"/>
    <property type="match status" value="1"/>
</dbReference>
<organism evidence="4 5">
    <name type="scientific">Acropora cervicornis</name>
    <name type="common">Staghorn coral</name>
    <dbReference type="NCBI Taxonomy" id="6130"/>
    <lineage>
        <taxon>Eukaryota</taxon>
        <taxon>Metazoa</taxon>
        <taxon>Cnidaria</taxon>
        <taxon>Anthozoa</taxon>
        <taxon>Hexacorallia</taxon>
        <taxon>Scleractinia</taxon>
        <taxon>Astrocoeniina</taxon>
        <taxon>Acroporidae</taxon>
        <taxon>Acropora</taxon>
    </lineage>
</organism>
<reference evidence="4" key="2">
    <citation type="journal article" date="2023" name="Science">
        <title>Genomic signatures of disease resistance in endangered staghorn corals.</title>
        <authorList>
            <person name="Vollmer S.V."/>
            <person name="Selwyn J.D."/>
            <person name="Despard B.A."/>
            <person name="Roesel C.L."/>
        </authorList>
    </citation>
    <scope>NUCLEOTIDE SEQUENCE</scope>
    <source>
        <strain evidence="4">K2</strain>
    </source>
</reference>
<keyword evidence="3" id="KW-0472">Membrane</keyword>
<dbReference type="InterPro" id="IPR039672">
    <property type="entry name" value="MFS_2"/>
</dbReference>
<feature type="transmembrane region" description="Helical" evidence="3">
    <location>
        <begin position="169"/>
        <end position="191"/>
    </location>
</feature>
<dbReference type="GO" id="GO:0008643">
    <property type="term" value="P:carbohydrate transport"/>
    <property type="evidence" value="ECO:0007669"/>
    <property type="project" value="InterPro"/>
</dbReference>
<keyword evidence="3" id="KW-0812">Transmembrane</keyword>
<evidence type="ECO:0000313" key="5">
    <source>
        <dbReference type="Proteomes" id="UP001249851"/>
    </source>
</evidence>
<feature type="transmembrane region" description="Helical" evidence="3">
    <location>
        <begin position="496"/>
        <end position="514"/>
    </location>
</feature>
<keyword evidence="5" id="KW-1185">Reference proteome</keyword>
<evidence type="ECO:0000256" key="3">
    <source>
        <dbReference type="SAM" id="Phobius"/>
    </source>
</evidence>
<feature type="transmembrane region" description="Helical" evidence="3">
    <location>
        <begin position="415"/>
        <end position="439"/>
    </location>
</feature>
<protein>
    <submittedName>
        <fullName evidence="4">Major facilitator superfamily domain-containing protein 12</fullName>
    </submittedName>
</protein>
<reference evidence="4" key="1">
    <citation type="journal article" date="2023" name="G3 (Bethesda)">
        <title>Whole genome assembly and annotation of the endangered Caribbean coral Acropora cervicornis.</title>
        <authorList>
            <person name="Selwyn J.D."/>
            <person name="Vollmer S.V."/>
        </authorList>
    </citation>
    <scope>NUCLEOTIDE SEQUENCE</scope>
    <source>
        <strain evidence="4">K2</strain>
    </source>
</reference>
<dbReference type="EMBL" id="JARQWQ010000004">
    <property type="protein sequence ID" value="KAK2572400.1"/>
    <property type="molecule type" value="Genomic_DNA"/>
</dbReference>
<dbReference type="AlphaFoldDB" id="A0AAD9R3I7"/>
<dbReference type="Gene3D" id="1.20.1250.20">
    <property type="entry name" value="MFS general substrate transporter like domains"/>
    <property type="match status" value="1"/>
</dbReference>
<feature type="transmembrane region" description="Helical" evidence="3">
    <location>
        <begin position="50"/>
        <end position="71"/>
    </location>
</feature>
<feature type="transmembrane region" description="Helical" evidence="3">
    <location>
        <begin position="124"/>
        <end position="149"/>
    </location>
</feature>
<evidence type="ECO:0000256" key="2">
    <source>
        <dbReference type="SAM" id="MobiDB-lite"/>
    </source>
</evidence>
<feature type="transmembrane region" description="Helical" evidence="3">
    <location>
        <begin position="390"/>
        <end position="409"/>
    </location>
</feature>
<dbReference type="SUPFAM" id="SSF103473">
    <property type="entry name" value="MFS general substrate transporter"/>
    <property type="match status" value="1"/>
</dbReference>
<evidence type="ECO:0000256" key="1">
    <source>
        <dbReference type="ARBA" id="ARBA00008335"/>
    </source>
</evidence>
<feature type="compositionally biased region" description="Polar residues" evidence="2">
    <location>
        <begin position="221"/>
        <end position="238"/>
    </location>
</feature>
<dbReference type="PANTHER" id="PTHR11328">
    <property type="entry name" value="MAJOR FACILITATOR SUPERFAMILY DOMAIN-CONTAINING PROTEIN"/>
    <property type="match status" value="1"/>
</dbReference>
<accession>A0AAD9R3I7</accession>
<feature type="region of interest" description="Disordered" evidence="2">
    <location>
        <begin position="219"/>
        <end position="242"/>
    </location>
</feature>
<keyword evidence="3" id="KW-1133">Transmembrane helix</keyword>
<evidence type="ECO:0000313" key="4">
    <source>
        <dbReference type="EMBL" id="KAK2572400.1"/>
    </source>
</evidence>
<dbReference type="Proteomes" id="UP001249851">
    <property type="component" value="Unassembled WGS sequence"/>
</dbReference>
<feature type="transmembrane region" description="Helical" evidence="3">
    <location>
        <begin position="451"/>
        <end position="476"/>
    </location>
</feature>
<dbReference type="Pfam" id="PF07690">
    <property type="entry name" value="MFS_1"/>
    <property type="match status" value="1"/>
</dbReference>